<feature type="region of interest" description="Disordered" evidence="9">
    <location>
        <begin position="611"/>
        <end position="641"/>
    </location>
</feature>
<dbReference type="InterPro" id="IPR015321">
    <property type="entry name" value="TypeI_recpt_CBD"/>
</dbReference>
<feature type="region of interest" description="Disordered" evidence="9">
    <location>
        <begin position="524"/>
        <end position="588"/>
    </location>
</feature>
<dbReference type="Proteomes" id="UP000028990">
    <property type="component" value="Unassembled WGS sequence"/>
</dbReference>
<feature type="region of interest" description="Disordered" evidence="9">
    <location>
        <begin position="442"/>
        <end position="487"/>
    </location>
</feature>
<keyword evidence="8" id="KW-0325">Glycoprotein</keyword>
<dbReference type="InterPro" id="IPR013783">
    <property type="entry name" value="Ig-like_fold"/>
</dbReference>
<keyword evidence="5" id="KW-0472">Membrane</keyword>
<accession>A0A091E2H3</accession>
<evidence type="ECO:0000256" key="7">
    <source>
        <dbReference type="ARBA" id="ARBA00023170"/>
    </source>
</evidence>
<gene>
    <name evidence="11" type="ORF">H920_01941</name>
</gene>
<dbReference type="InterPro" id="IPR003961">
    <property type="entry name" value="FN3_dom"/>
</dbReference>
<dbReference type="AlphaFoldDB" id="A0A091E2H3"/>
<keyword evidence="7 11" id="KW-0675">Receptor</keyword>
<evidence type="ECO:0000313" key="11">
    <source>
        <dbReference type="EMBL" id="KFO36715.1"/>
    </source>
</evidence>
<dbReference type="Pfam" id="PF09240">
    <property type="entry name" value="IL6Ra-bind"/>
    <property type="match status" value="1"/>
</dbReference>
<dbReference type="eggNOG" id="ENOG502RP2T">
    <property type="taxonomic scope" value="Eukaryota"/>
</dbReference>
<dbReference type="SUPFAM" id="SSF49265">
    <property type="entry name" value="Fibronectin type III"/>
    <property type="match status" value="3"/>
</dbReference>
<evidence type="ECO:0000256" key="3">
    <source>
        <dbReference type="ARBA" id="ARBA00022729"/>
    </source>
</evidence>
<evidence type="ECO:0000256" key="2">
    <source>
        <dbReference type="ARBA" id="ARBA00022692"/>
    </source>
</evidence>
<dbReference type="PANTHER" id="PTHR23037">
    <property type="entry name" value="CYTOKINE RECEPTOR"/>
    <property type="match status" value="1"/>
</dbReference>
<evidence type="ECO:0000259" key="10">
    <source>
        <dbReference type="PROSITE" id="PS50853"/>
    </source>
</evidence>
<evidence type="ECO:0000256" key="1">
    <source>
        <dbReference type="ARBA" id="ARBA00004479"/>
    </source>
</evidence>
<keyword evidence="2" id="KW-0812">Transmembrane</keyword>
<feature type="compositionally biased region" description="Pro residues" evidence="9">
    <location>
        <begin position="533"/>
        <end position="543"/>
    </location>
</feature>
<keyword evidence="6" id="KW-1015">Disulfide bond</keyword>
<feature type="domain" description="Fibronectin type-III" evidence="10">
    <location>
        <begin position="158"/>
        <end position="263"/>
    </location>
</feature>
<dbReference type="PANTHER" id="PTHR23037:SF22">
    <property type="entry name" value="CYTOKINE RECEPTOR COMMON SUBUNIT BETA"/>
    <property type="match status" value="1"/>
</dbReference>
<organism evidence="11 12">
    <name type="scientific">Fukomys damarensis</name>
    <name type="common">Damaraland mole rat</name>
    <name type="synonym">Cryptomys damarensis</name>
    <dbReference type="NCBI Taxonomy" id="885580"/>
    <lineage>
        <taxon>Eukaryota</taxon>
        <taxon>Metazoa</taxon>
        <taxon>Chordata</taxon>
        <taxon>Craniata</taxon>
        <taxon>Vertebrata</taxon>
        <taxon>Euteleostomi</taxon>
        <taxon>Mammalia</taxon>
        <taxon>Eutheria</taxon>
        <taxon>Euarchontoglires</taxon>
        <taxon>Glires</taxon>
        <taxon>Rodentia</taxon>
        <taxon>Hystricomorpha</taxon>
        <taxon>Bathyergidae</taxon>
        <taxon>Fukomys</taxon>
    </lineage>
</organism>
<feature type="region of interest" description="Disordered" evidence="9">
    <location>
        <begin position="25"/>
        <end position="54"/>
    </location>
</feature>
<dbReference type="InterPro" id="IPR036116">
    <property type="entry name" value="FN3_sf"/>
</dbReference>
<evidence type="ECO:0000256" key="9">
    <source>
        <dbReference type="SAM" id="MobiDB-lite"/>
    </source>
</evidence>
<evidence type="ECO:0000256" key="4">
    <source>
        <dbReference type="ARBA" id="ARBA00022989"/>
    </source>
</evidence>
<name>A0A091E2H3_FUKDA</name>
<keyword evidence="3" id="KW-0732">Signal</keyword>
<dbReference type="GO" id="GO:0009897">
    <property type="term" value="C:external side of plasma membrane"/>
    <property type="evidence" value="ECO:0007669"/>
    <property type="project" value="TreeGrafter"/>
</dbReference>
<evidence type="ECO:0000256" key="6">
    <source>
        <dbReference type="ARBA" id="ARBA00023157"/>
    </source>
</evidence>
<evidence type="ECO:0000256" key="5">
    <source>
        <dbReference type="ARBA" id="ARBA00023136"/>
    </source>
</evidence>
<dbReference type="EMBL" id="KN121328">
    <property type="protein sequence ID" value="KFO36715.1"/>
    <property type="molecule type" value="Genomic_DNA"/>
</dbReference>
<sequence length="667" mass="71405">MGYKLRSRDCRTVCSNLKAGPREEWLLPGEQGAGDVGHQLHQPGSDTRPQSNEDTHLSITSIQRAPTCRSRDHRQMALLPGPLLVALLALCWGPSVEGSQGTVPLQTLRCYNDYTSRLVCSWADTEAAGLLLINVTPHWRLKGLRSPVLPVPAVQPPPPRDVQIYATGDQFWLTWSVALGGPKMSWLSQEDLEFEVVYKRLHESWEDATTVQSNSSQVALGPELLLPSSTYVARVRTLLAPDSDFSGRPSQWSPEVQWDSQPGDEAQPQNLQCFFSFGGTHVLSCSWEVRAPVTSSVSFSLFYRSSPDAGEKECPQVQKEELGGLYIRHSCQIRVGSLRPDGQYTVAVRPQKEEMFIKSSEHRPSPVNLLLMLGSAGIGVQGVPRNLGAHSPLEGSWRTLWALVPGIPICAVGGGPGTTGDLGEQGKGGHCTLHQAAHEECLPGPGTQASHYLEAGGGPAPPASEPRGQAQDPEDSPVALPTSSGDPEHLVMASGYVTTADLAFTLSTGASSVSLASPPGLQNPSLCPELLPAGPPSAPPPEKPGFEGYVELPPTMGPPPTSPVGSPVPPAPSSPVLSPGEPRADVPPLSPTHQGLLLLHQEGDYCFLPGPLSPRSQPPSPGPCQEIRDMDQGFPVKKPPDQSIVQAPAIQLFKSLRHQDYLSVPHC</sequence>
<evidence type="ECO:0000256" key="8">
    <source>
        <dbReference type="ARBA" id="ARBA00023180"/>
    </source>
</evidence>
<dbReference type="Pfam" id="PF21460">
    <property type="entry name" value="IL3Rb_N"/>
    <property type="match status" value="1"/>
</dbReference>
<proteinExistence type="predicted"/>
<keyword evidence="4" id="KW-1133">Transmembrane helix</keyword>
<dbReference type="GO" id="GO:0016064">
    <property type="term" value="P:immunoglobulin mediated immune response"/>
    <property type="evidence" value="ECO:0007669"/>
    <property type="project" value="TreeGrafter"/>
</dbReference>
<dbReference type="GO" id="GO:0004896">
    <property type="term" value="F:cytokine receptor activity"/>
    <property type="evidence" value="ECO:0007669"/>
    <property type="project" value="TreeGrafter"/>
</dbReference>
<dbReference type="PROSITE" id="PS50853">
    <property type="entry name" value="FN3"/>
    <property type="match status" value="1"/>
</dbReference>
<feature type="compositionally biased region" description="Pro residues" evidence="9">
    <location>
        <begin position="555"/>
        <end position="573"/>
    </location>
</feature>
<protein>
    <submittedName>
        <fullName evidence="11">Cytokine receptor common subunit beta</fullName>
    </submittedName>
</protein>
<reference evidence="11 12" key="1">
    <citation type="submission" date="2013-11" db="EMBL/GenBank/DDBJ databases">
        <title>The Damaraland mole rat (Fukomys damarensis) genome and evolution of African mole rats.</title>
        <authorList>
            <person name="Gladyshev V.N."/>
            <person name="Fang X."/>
        </authorList>
    </citation>
    <scope>NUCLEOTIDE SEQUENCE [LARGE SCALE GENOMIC DNA]</scope>
    <source>
        <tissue evidence="11">Liver</tissue>
    </source>
</reference>
<comment type="subcellular location">
    <subcellularLocation>
        <location evidence="1">Membrane</location>
        <topology evidence="1">Single-pass type I membrane protein</topology>
    </subcellularLocation>
</comment>
<keyword evidence="12" id="KW-1185">Reference proteome</keyword>
<evidence type="ECO:0000313" key="12">
    <source>
        <dbReference type="Proteomes" id="UP000028990"/>
    </source>
</evidence>
<dbReference type="InterPro" id="IPR048668">
    <property type="entry name" value="IL3RB_N"/>
</dbReference>
<dbReference type="Gene3D" id="2.60.40.10">
    <property type="entry name" value="Immunoglobulins"/>
    <property type="match status" value="3"/>
</dbReference>